<feature type="non-terminal residue" evidence="5">
    <location>
        <position position="1346"/>
    </location>
</feature>
<gene>
    <name evidence="5" type="ORF">SAMN05877838_4010</name>
</gene>
<dbReference type="InterPro" id="IPR013320">
    <property type="entry name" value="ConA-like_dom_sf"/>
</dbReference>
<dbReference type="GO" id="GO:0030246">
    <property type="term" value="F:carbohydrate binding"/>
    <property type="evidence" value="ECO:0007669"/>
    <property type="project" value="UniProtKB-KW"/>
</dbReference>
<feature type="region of interest" description="Disordered" evidence="3">
    <location>
        <begin position="86"/>
        <end position="105"/>
    </location>
</feature>
<name>A0A286IG75_9HYPH</name>
<dbReference type="Gene3D" id="2.60.40.2700">
    <property type="match status" value="3"/>
</dbReference>
<evidence type="ECO:0000256" key="1">
    <source>
        <dbReference type="ARBA" id="ARBA00022729"/>
    </source>
</evidence>
<reference evidence="6" key="1">
    <citation type="submission" date="2017-08" db="EMBL/GenBank/DDBJ databases">
        <authorList>
            <person name="Varghese N."/>
            <person name="Submissions S."/>
        </authorList>
    </citation>
    <scope>NUCLEOTIDE SEQUENCE [LARGE SCALE GENOMIC DNA]</scope>
    <source>
        <strain evidence="6">KCTC 23107</strain>
    </source>
</reference>
<evidence type="ECO:0000313" key="5">
    <source>
        <dbReference type="EMBL" id="SOE19051.1"/>
    </source>
</evidence>
<keyword evidence="6" id="KW-1185">Reference proteome</keyword>
<dbReference type="Pfam" id="PF13385">
    <property type="entry name" value="Laminin_G_3"/>
    <property type="match status" value="1"/>
</dbReference>
<dbReference type="Pfam" id="PF14252">
    <property type="entry name" value="DUF4347"/>
    <property type="match status" value="1"/>
</dbReference>
<dbReference type="OrthoDB" id="5593939at2"/>
<feature type="compositionally biased region" description="Basic and acidic residues" evidence="3">
    <location>
        <begin position="86"/>
        <end position="102"/>
    </location>
</feature>
<dbReference type="EMBL" id="OCPC01000012">
    <property type="protein sequence ID" value="SOE19051.1"/>
    <property type="molecule type" value="Genomic_DNA"/>
</dbReference>
<dbReference type="Gene3D" id="2.60.120.200">
    <property type="match status" value="1"/>
</dbReference>
<keyword evidence="2" id="KW-1015">Disulfide bond</keyword>
<organism evidence="5 6">
    <name type="scientific">Hoeflea halophila</name>
    <dbReference type="NCBI Taxonomy" id="714899"/>
    <lineage>
        <taxon>Bacteria</taxon>
        <taxon>Pseudomonadati</taxon>
        <taxon>Pseudomonadota</taxon>
        <taxon>Alphaproteobacteria</taxon>
        <taxon>Hyphomicrobiales</taxon>
        <taxon>Rhizobiaceae</taxon>
        <taxon>Hoeflea</taxon>
    </lineage>
</organism>
<proteinExistence type="predicted"/>
<sequence length="1346" mass="137842">MVFDHRLVGVLRTADMFWKIAAPMLKTRKIMASTEHTSPRLRPARLVFYELEPRIAFDAAFGAAVVGEVTDFSVYGDAHLTADDSLTHHASETSDQSDKDGWDPATIEPPVRSEIVFIDAAVEDIETLLSGIDPAAEVVFLDADRDGIEQIAEVMGYKANVGAIHILAHGSSGLMSLGSGTLTTDAMDGIYASQLVGIGMSLSADADILIYGCDFASGETGRLAVSTLAGLTGADVAASDDLTGHKDLGGDWDLEYRHGSIEAEIFADQDALNDWDGVLAVGVDSTSTGTSSGGNFSVSHTTSGTDRLMLVAVSINQSAGSTVASVSYNGDALTLVGARESGSGGTAIRVEIWSLVNPDLATHTVNIAMSGTSDGNTAGVMTFSGVDQSTPLGTFASGAGGSGGAGSATVSSAADELVFAAIAVDDNVDYNLIPGGSQTERWDLKAPEVNGGGSTAVGAASVPMSWTWSGSDAWAVGGVSIKPSSDLDPVNGTPGPQTTNENTALVFNAGNSNLISITDDAGESLTVTLGVNNGTLTLSQTTGLTVSSGANGTASMTVVGTVENLNAALDGLQYDPTPEYDGGDTFTITTNDTTLYQLNIDANLRGFYKFISVDPGNDSSPAGTYDGTLRNGAAVVSDPVRGDVLSLDGIDDHVEVAGLFGNPTNVTLAGWVNLTSADTWGSDIVSLGDSVALRLDYPANAGNEGVHGFFYDGSNWRGTSSSQFIAGTGWHHIAYTYSDTGNSQKLYIDGIEVASSAYTDSISYTRGVNTIIGANGDGGNDANLNGLVDDVRIYNRALSAAEISNLANGPVNPSDSDNVAITVVGTNSAPTTSNKTISANEDTPYVFTVADFPFADADSGDALQQVQITSLVSVGSLKLSGVDVTHGQIISQAAIDAGNLTFAASPNAFGSSYDSFGFRVHDGTAYSSATSTISINNSTFNTNADGFVYADISNGGWADGAYDSAGGKTGGGLRIDLGGGVTGGVSSGGWSKTFNLANATEITVSTDFRLLMSSMYEADEYGEMYLKIDGVSYGNDTNSSLIRTVGDGNGGSVHDSGWLTYQTTITLAAGNHTIQLSANNNNSTAADEFIDAYFDNVTVTSGVYNTMTVDVAAVNDAPTGVPAITGTVTENETLTADTSGISDNDGLGAFSYQWMRDGVDIGGATGSTYTLGDADVSRAISVKVSYTDGNGTAEGPLTSAATAAVANVNDAPAGVPAITGTVTENETLTADTSGISDNDGLGAFSYQWMRDGVDIGGATGSTYTLGDADVGRAISVKVSYTDGNGTAEGPLTSAATAPVANVNDAPAGVPAITGTVTENETLTADTSGISDNDGLGAFSYQWMRDG</sequence>
<evidence type="ECO:0000256" key="3">
    <source>
        <dbReference type="SAM" id="MobiDB-lite"/>
    </source>
</evidence>
<dbReference type="Proteomes" id="UP000219465">
    <property type="component" value="Unassembled WGS sequence"/>
</dbReference>
<feature type="domain" description="LamG-like jellyroll fold" evidence="4">
    <location>
        <begin position="664"/>
        <end position="801"/>
    </location>
</feature>
<protein>
    <submittedName>
        <fullName evidence="5">Concanavalin A-like lectin/glucanase superfamily protein</fullName>
    </submittedName>
</protein>
<keyword evidence="1" id="KW-0732">Signal</keyword>
<accession>A0A286IG75</accession>
<dbReference type="InterPro" id="IPR025592">
    <property type="entry name" value="DUF4347"/>
</dbReference>
<evidence type="ECO:0000313" key="6">
    <source>
        <dbReference type="Proteomes" id="UP000219465"/>
    </source>
</evidence>
<keyword evidence="5" id="KW-0430">Lectin</keyword>
<evidence type="ECO:0000259" key="4">
    <source>
        <dbReference type="SMART" id="SM00560"/>
    </source>
</evidence>
<dbReference type="SMART" id="SM00560">
    <property type="entry name" value="LamGL"/>
    <property type="match status" value="1"/>
</dbReference>
<dbReference type="InterPro" id="IPR006558">
    <property type="entry name" value="LamG-like"/>
</dbReference>
<evidence type="ECO:0000256" key="2">
    <source>
        <dbReference type="ARBA" id="ARBA00023157"/>
    </source>
</evidence>
<dbReference type="SUPFAM" id="SSF49899">
    <property type="entry name" value="Concanavalin A-like lectins/glucanases"/>
    <property type="match status" value="1"/>
</dbReference>